<evidence type="ECO:0000256" key="4">
    <source>
        <dbReference type="SAM" id="Phobius"/>
    </source>
</evidence>
<feature type="transmembrane region" description="Helical" evidence="4">
    <location>
        <begin position="647"/>
        <end position="669"/>
    </location>
</feature>
<organism evidence="6 7">
    <name type="scientific">Callorhinchus milii</name>
    <name type="common">Ghost shark</name>
    <dbReference type="NCBI Taxonomy" id="7868"/>
    <lineage>
        <taxon>Eukaryota</taxon>
        <taxon>Metazoa</taxon>
        <taxon>Chordata</taxon>
        <taxon>Craniata</taxon>
        <taxon>Vertebrata</taxon>
        <taxon>Chondrichthyes</taxon>
        <taxon>Holocephali</taxon>
        <taxon>Chimaeriformes</taxon>
        <taxon>Callorhinchidae</taxon>
        <taxon>Callorhinchus</taxon>
    </lineage>
</organism>
<dbReference type="PROSITE" id="PS51450">
    <property type="entry name" value="LRR"/>
    <property type="match status" value="2"/>
</dbReference>
<evidence type="ECO:0000256" key="5">
    <source>
        <dbReference type="SAM" id="SignalP"/>
    </source>
</evidence>
<reference evidence="6" key="5">
    <citation type="submission" date="2025-09" db="UniProtKB">
        <authorList>
            <consortium name="Ensembl"/>
        </authorList>
    </citation>
    <scope>IDENTIFICATION</scope>
</reference>
<dbReference type="Gene3D" id="3.80.10.10">
    <property type="entry name" value="Ribonuclease Inhibitor"/>
    <property type="match status" value="4"/>
</dbReference>
<dbReference type="SMART" id="SM00365">
    <property type="entry name" value="LRR_SD22"/>
    <property type="match status" value="5"/>
</dbReference>
<dbReference type="InterPro" id="IPR032675">
    <property type="entry name" value="LRR_dom_sf"/>
</dbReference>
<reference evidence="7" key="2">
    <citation type="journal article" date="2007" name="PLoS Biol.">
        <title>Survey sequencing and comparative analysis of the elephant shark (Callorhinchus milii) genome.</title>
        <authorList>
            <person name="Venkatesh B."/>
            <person name="Kirkness E.F."/>
            <person name="Loh Y.H."/>
            <person name="Halpern A.L."/>
            <person name="Lee A.P."/>
            <person name="Johnson J."/>
            <person name="Dandona N."/>
            <person name="Viswanathan L.D."/>
            <person name="Tay A."/>
            <person name="Venter J.C."/>
            <person name="Strausberg R.L."/>
            <person name="Brenner S."/>
        </authorList>
    </citation>
    <scope>NUCLEOTIDE SEQUENCE [LARGE SCALE GENOMIC DNA]</scope>
</reference>
<dbReference type="InParanoid" id="A0A4W3J3Z0"/>
<protein>
    <submittedName>
        <fullName evidence="6">Negative regulator of reactive oxygen species</fullName>
    </submittedName>
</protein>
<keyword evidence="1" id="KW-0433">Leucine-rich repeat</keyword>
<evidence type="ECO:0000313" key="6">
    <source>
        <dbReference type="Ensembl" id="ENSCMIP00000032903.1"/>
    </source>
</evidence>
<keyword evidence="3" id="KW-0677">Repeat</keyword>
<dbReference type="RefSeq" id="XP_007885218.1">
    <property type="nucleotide sequence ID" value="XM_007887027.2"/>
</dbReference>
<dbReference type="InterPro" id="IPR050328">
    <property type="entry name" value="Dev_Immune_Receptor"/>
</dbReference>
<dbReference type="RefSeq" id="XP_007885208.1">
    <property type="nucleotide sequence ID" value="XM_007887017.2"/>
</dbReference>
<reference evidence="7" key="3">
    <citation type="journal article" date="2014" name="Nature">
        <title>Elephant shark genome provides unique insights into gnathostome evolution.</title>
        <authorList>
            <consortium name="International Elephant Shark Genome Sequencing Consortium"/>
            <person name="Venkatesh B."/>
            <person name="Lee A.P."/>
            <person name="Ravi V."/>
            <person name="Maurya A.K."/>
            <person name="Lian M.M."/>
            <person name="Swann J.B."/>
            <person name="Ohta Y."/>
            <person name="Flajnik M.F."/>
            <person name="Sutoh Y."/>
            <person name="Kasahara M."/>
            <person name="Hoon S."/>
            <person name="Gangu V."/>
            <person name="Roy S.W."/>
            <person name="Irimia M."/>
            <person name="Korzh V."/>
            <person name="Kondrychyn I."/>
            <person name="Lim Z.W."/>
            <person name="Tay B.H."/>
            <person name="Tohari S."/>
            <person name="Kong K.W."/>
            <person name="Ho S."/>
            <person name="Lorente-Galdos B."/>
            <person name="Quilez J."/>
            <person name="Marques-Bonet T."/>
            <person name="Raney B.J."/>
            <person name="Ingham P.W."/>
            <person name="Tay A."/>
            <person name="Hillier L.W."/>
            <person name="Minx P."/>
            <person name="Boehm T."/>
            <person name="Wilson R.K."/>
            <person name="Brenner S."/>
            <person name="Warren W.C."/>
        </authorList>
    </citation>
    <scope>NUCLEOTIDE SEQUENCE [LARGE SCALE GENOMIC DNA]</scope>
</reference>
<name>A0A4W3J3Z0_CALMI</name>
<dbReference type="PANTHER" id="PTHR24373">
    <property type="entry name" value="SLIT RELATED LEUCINE-RICH REPEAT NEURONAL PROTEIN"/>
    <property type="match status" value="1"/>
</dbReference>
<proteinExistence type="predicted"/>
<keyword evidence="4" id="KW-0812">Transmembrane</keyword>
<dbReference type="Ensembl" id="ENSCMIT00000033407.1">
    <property type="protein sequence ID" value="ENSCMIP00000032903.1"/>
    <property type="gene ID" value="ENSCMIG00000014061.1"/>
</dbReference>
<reference evidence="6" key="4">
    <citation type="submission" date="2025-08" db="UniProtKB">
        <authorList>
            <consortium name="Ensembl"/>
        </authorList>
    </citation>
    <scope>IDENTIFICATION</scope>
</reference>
<feature type="signal peptide" evidence="5">
    <location>
        <begin position="1"/>
        <end position="26"/>
    </location>
</feature>
<keyword evidence="4" id="KW-0472">Membrane</keyword>
<dbReference type="OMA" id="DWAMVTC"/>
<dbReference type="Proteomes" id="UP000314986">
    <property type="component" value="Unassembled WGS sequence"/>
</dbReference>
<evidence type="ECO:0000256" key="3">
    <source>
        <dbReference type="ARBA" id="ARBA00022737"/>
    </source>
</evidence>
<dbReference type="InterPro" id="IPR003591">
    <property type="entry name" value="Leu-rich_rpt_typical-subtyp"/>
</dbReference>
<evidence type="ECO:0000313" key="7">
    <source>
        <dbReference type="Proteomes" id="UP000314986"/>
    </source>
</evidence>
<dbReference type="KEGG" id="cmk:103174579"/>
<dbReference type="OrthoDB" id="676979at2759"/>
<reference evidence="7" key="1">
    <citation type="journal article" date="2006" name="Science">
        <title>Ancient noncoding elements conserved in the human genome.</title>
        <authorList>
            <person name="Venkatesh B."/>
            <person name="Kirkness E.F."/>
            <person name="Loh Y.H."/>
            <person name="Halpern A.L."/>
            <person name="Lee A.P."/>
            <person name="Johnson J."/>
            <person name="Dandona N."/>
            <person name="Viswanathan L.D."/>
            <person name="Tay A."/>
            <person name="Venter J.C."/>
            <person name="Strausberg R.L."/>
            <person name="Brenner S."/>
        </authorList>
    </citation>
    <scope>NUCLEOTIDE SEQUENCE [LARGE SCALE GENOMIC DNA]</scope>
</reference>
<evidence type="ECO:0000256" key="1">
    <source>
        <dbReference type="ARBA" id="ARBA00022614"/>
    </source>
</evidence>
<accession>A0A4W3J3Z0</accession>
<gene>
    <name evidence="6" type="primary">nrros</name>
</gene>
<sequence length="688" mass="78125">MDVMLPCLSLTLTMLAMFAVKSKVEASTLRHQRICNLISTTALCQGKKLHWVPVDLPTKTEELYLSENFVQSITNESLLSYSRLSKLNLRNNRMELIESGAFSNNRNLQELNLENNQMYKHYTVTHLALKTIPNLKKLDLSRNSLSEDMASFLVHNLSSLEYLSLTGNAIMRLEPSSFEGLVQLQELNLEKNYIYEIESGTFEALKYLKKLNLAQNHIPCIVDFSLSQIVVLNISHNIMEMFLARETDDEFQLKMLDLSSNKLLFFPLLPKHNKLKSLLLADNEMSFYRDLMNNSGSNKVEFIQIVGNVSNITSVDLWDEAISINSSALDVLDMSRNSFRYLPYGFFEGMTSLSTLNLNQNCLKKFALTEADPLNFLQTIDLSQNQLTHIDFGENGMEKLNLLNLSSNRLELVPSHLFAQMPQITTVDLSRNNIFICTDPVEKETRFLNRSCVVLAYIKSLRYLYLSNCGLTSLPAHVFNGSPITHLDLSYNTAIQFHTETFQDVARSLQFLSLRNTSLTSCQLNSVLSYFSNLQNLDLSENAIVSLPPILKNLALKMLDLRKNQLTTLPHDVLQRLLNSLQIVFLSGNSFDCCKLNWWSSLINAKSLIIADGSAITCNISSKLESVDRIYPITKIKCKVNNVALRYFLMLLVIGLCVLTICVMGFLYLHSKSLPKYVKAKCITSTQY</sequence>
<dbReference type="STRING" id="7868.ENSCMIP00000032903"/>
<dbReference type="InterPro" id="IPR001611">
    <property type="entry name" value="Leu-rich_rpt"/>
</dbReference>
<dbReference type="SMART" id="SM00369">
    <property type="entry name" value="LRR_TYP"/>
    <property type="match status" value="12"/>
</dbReference>
<dbReference type="AlphaFoldDB" id="A0A4W3J3Z0"/>
<keyword evidence="4" id="KW-1133">Transmembrane helix</keyword>
<dbReference type="GeneTree" id="ENSGT00940000157975"/>
<dbReference type="SUPFAM" id="SSF52058">
    <property type="entry name" value="L domain-like"/>
    <property type="match status" value="3"/>
</dbReference>
<keyword evidence="2 5" id="KW-0732">Signal</keyword>
<dbReference type="Pfam" id="PF13855">
    <property type="entry name" value="LRR_8"/>
    <property type="match status" value="4"/>
</dbReference>
<feature type="chain" id="PRO_5021274182" evidence="5">
    <location>
        <begin position="27"/>
        <end position="688"/>
    </location>
</feature>
<keyword evidence="7" id="KW-1185">Reference proteome</keyword>
<dbReference type="CTD" id="375387"/>
<dbReference type="GeneID" id="103174579"/>
<dbReference type="RefSeq" id="XP_007885202.1">
    <property type="nucleotide sequence ID" value="XM_007887011.2"/>
</dbReference>
<dbReference type="PANTHER" id="PTHR24373:SF388">
    <property type="entry name" value="NEGATIVE REGULATOR OF REACTIVE OXYGEN SPECIES"/>
    <property type="match status" value="1"/>
</dbReference>
<evidence type="ECO:0000256" key="2">
    <source>
        <dbReference type="ARBA" id="ARBA00022729"/>
    </source>
</evidence>
<dbReference type="Pfam" id="PF00560">
    <property type="entry name" value="LRR_1"/>
    <property type="match status" value="1"/>
</dbReference>